<sequence>MSVLKRIWKPKRAPAPAPDSASDMGPVESAVSARGRPSSSTLPFPGAGHPRRSRSVADGLVSLFVRERKHSTHSTLALSYAPVEFKAAQRVVRRIASDLSSSHSSDIRCPSELGEQRLSLGSDDYNDHHDDFDLLPPPPGFEKPASQPRQLPAELLAQIFRYVPRATLPVLASVNRVFRAESTRLLYLSVDLIGSGFDPAGSSVVEKGLRTLAESRELALLVRSFKYHIPRAHLPRRAPAPLNKLRTALRNLENLRSLHLENAPLNVLDGVPFLLNDLHVEFSFLYAEPKRSHDTTLLGTCLTRQSELRSLRLINCDALILGDSQGMPHLSEVAGSAAVASAIVPFRPVERVSITISKADEGRMTPSRLMAALSRSSAALHTLELNLTATDLPYEVFLTAAASRLQHLHTLVVTGTHRALELLFRHIHHILLPLSTLHTVRMMTLPQVPHNHEDEFQRVKIWYKLCPSLRLLQFPSRVEWFVTVDEQDLTPIVGKRVPENPHGLRRLRML</sequence>
<accession>A0A165DD29</accession>
<proteinExistence type="predicted"/>
<reference evidence="2 3" key="1">
    <citation type="journal article" date="2016" name="Mol. Biol. Evol.">
        <title>Comparative Genomics of Early-Diverging Mushroom-Forming Fungi Provides Insights into the Origins of Lignocellulose Decay Capabilities.</title>
        <authorList>
            <person name="Nagy L.G."/>
            <person name="Riley R."/>
            <person name="Tritt A."/>
            <person name="Adam C."/>
            <person name="Daum C."/>
            <person name="Floudas D."/>
            <person name="Sun H."/>
            <person name="Yadav J.S."/>
            <person name="Pangilinan J."/>
            <person name="Larsson K.H."/>
            <person name="Matsuura K."/>
            <person name="Barry K."/>
            <person name="Labutti K."/>
            <person name="Kuo R."/>
            <person name="Ohm R.A."/>
            <person name="Bhattacharya S.S."/>
            <person name="Shirouzu T."/>
            <person name="Yoshinaga Y."/>
            <person name="Martin F.M."/>
            <person name="Grigoriev I.V."/>
            <person name="Hibbett D.S."/>
        </authorList>
    </citation>
    <scope>NUCLEOTIDE SEQUENCE [LARGE SCALE GENOMIC DNA]</scope>
    <source>
        <strain evidence="2 3">HHB12029</strain>
    </source>
</reference>
<organism evidence="2 3">
    <name type="scientific">Exidia glandulosa HHB12029</name>
    <dbReference type="NCBI Taxonomy" id="1314781"/>
    <lineage>
        <taxon>Eukaryota</taxon>
        <taxon>Fungi</taxon>
        <taxon>Dikarya</taxon>
        <taxon>Basidiomycota</taxon>
        <taxon>Agaricomycotina</taxon>
        <taxon>Agaricomycetes</taxon>
        <taxon>Auriculariales</taxon>
        <taxon>Exidiaceae</taxon>
        <taxon>Exidia</taxon>
    </lineage>
</organism>
<protein>
    <recommendedName>
        <fullName evidence="4">F-box domain-containing protein</fullName>
    </recommendedName>
</protein>
<dbReference type="STRING" id="1314781.A0A165DD29"/>
<evidence type="ECO:0000313" key="3">
    <source>
        <dbReference type="Proteomes" id="UP000077266"/>
    </source>
</evidence>
<dbReference type="InParanoid" id="A0A165DD29"/>
<feature type="compositionally biased region" description="Basic residues" evidence="1">
    <location>
        <begin position="1"/>
        <end position="12"/>
    </location>
</feature>
<name>A0A165DD29_EXIGL</name>
<feature type="region of interest" description="Disordered" evidence="1">
    <location>
        <begin position="1"/>
        <end position="53"/>
    </location>
</feature>
<dbReference type="EMBL" id="KV426233">
    <property type="protein sequence ID" value="KZV84262.1"/>
    <property type="molecule type" value="Genomic_DNA"/>
</dbReference>
<evidence type="ECO:0000256" key="1">
    <source>
        <dbReference type="SAM" id="MobiDB-lite"/>
    </source>
</evidence>
<dbReference type="AlphaFoldDB" id="A0A165DD29"/>
<gene>
    <name evidence="2" type="ORF">EXIGLDRAFT_753969</name>
</gene>
<dbReference type="OrthoDB" id="3248111at2759"/>
<evidence type="ECO:0008006" key="4">
    <source>
        <dbReference type="Google" id="ProtNLM"/>
    </source>
</evidence>
<evidence type="ECO:0000313" key="2">
    <source>
        <dbReference type="EMBL" id="KZV84262.1"/>
    </source>
</evidence>
<dbReference type="Proteomes" id="UP000077266">
    <property type="component" value="Unassembled WGS sequence"/>
</dbReference>
<keyword evidence="3" id="KW-1185">Reference proteome</keyword>